<dbReference type="Proteomes" id="UP001500325">
    <property type="component" value="Unassembled WGS sequence"/>
</dbReference>
<evidence type="ECO:0000313" key="3">
    <source>
        <dbReference type="Proteomes" id="UP001500325"/>
    </source>
</evidence>
<organism evidence="2 3">
    <name type="scientific">Pseudonocardia yuanmonensis</name>
    <dbReference type="NCBI Taxonomy" id="1095914"/>
    <lineage>
        <taxon>Bacteria</taxon>
        <taxon>Bacillati</taxon>
        <taxon>Actinomycetota</taxon>
        <taxon>Actinomycetes</taxon>
        <taxon>Pseudonocardiales</taxon>
        <taxon>Pseudonocardiaceae</taxon>
        <taxon>Pseudonocardia</taxon>
    </lineage>
</organism>
<protein>
    <submittedName>
        <fullName evidence="2">Amidohydrolase family protein</fullName>
    </submittedName>
</protein>
<reference evidence="3" key="1">
    <citation type="journal article" date="2019" name="Int. J. Syst. Evol. Microbiol.">
        <title>The Global Catalogue of Microorganisms (GCM) 10K type strain sequencing project: providing services to taxonomists for standard genome sequencing and annotation.</title>
        <authorList>
            <consortium name="The Broad Institute Genomics Platform"/>
            <consortium name="The Broad Institute Genome Sequencing Center for Infectious Disease"/>
            <person name="Wu L."/>
            <person name="Ma J."/>
        </authorList>
    </citation>
    <scope>NUCLEOTIDE SEQUENCE [LARGE SCALE GENOMIC DNA]</scope>
    <source>
        <strain evidence="3">JCM 18055</strain>
    </source>
</reference>
<dbReference type="SUPFAM" id="SSF51556">
    <property type="entry name" value="Metallo-dependent hydrolases"/>
    <property type="match status" value="1"/>
</dbReference>
<dbReference type="Pfam" id="PF04909">
    <property type="entry name" value="Amidohydro_2"/>
    <property type="match status" value="1"/>
</dbReference>
<gene>
    <name evidence="2" type="ORF">GCM10023215_19470</name>
</gene>
<keyword evidence="3" id="KW-1185">Reference proteome</keyword>
<name>A0ABP8W918_9PSEU</name>
<sequence>MAVVTGSDDLRLVDHHCHSVVGHELDAAGFGALLTEAPAPAGDPWDSMLGLAVRRECAPVLDLPRHVPAADYLARRGELGVAEATRRLLAACGTDALLVDHGLRAGDLLGLDALAEAAGAPVAEVVRLEAVAEDVAAWGVAPGDYADALVEELDRRTRAAVACKSILAYRYGFDVPPHPPAPAEVAAAARHWLHDGGRLRHPVLLRHALWCGVDRGLPLQLHTGFGDPDEDLHRANPVLLTAFCRATAGTGTPVVLLHCYPYHREAAWLAQVFPHVWFDVGLASTYVGHRAAEVLAEALELAPFGKLLYSSDAFGLPELYLVAARAFRRAADRVLGGWHAEGEAGGDDVRRIAAMIAGGNARRLYGL</sequence>
<feature type="domain" description="Amidohydrolase-related" evidence="1">
    <location>
        <begin position="128"/>
        <end position="367"/>
    </location>
</feature>
<dbReference type="PANTHER" id="PTHR43383:SF2">
    <property type="entry name" value="AMIDOHYDROLASE 2 FAMILY PROTEIN"/>
    <property type="match status" value="1"/>
</dbReference>
<comment type="caution">
    <text evidence="2">The sequence shown here is derived from an EMBL/GenBank/DDBJ whole genome shotgun (WGS) entry which is preliminary data.</text>
</comment>
<evidence type="ECO:0000259" key="1">
    <source>
        <dbReference type="Pfam" id="PF04909"/>
    </source>
</evidence>
<dbReference type="PANTHER" id="PTHR43383">
    <property type="entry name" value="NODULIN 6"/>
    <property type="match status" value="1"/>
</dbReference>
<dbReference type="InterPro" id="IPR006680">
    <property type="entry name" value="Amidohydro-rel"/>
</dbReference>
<dbReference type="InterPro" id="IPR032466">
    <property type="entry name" value="Metal_Hydrolase"/>
</dbReference>
<dbReference type="EMBL" id="BAABIC010000005">
    <property type="protein sequence ID" value="GAA4684688.1"/>
    <property type="molecule type" value="Genomic_DNA"/>
</dbReference>
<evidence type="ECO:0000313" key="2">
    <source>
        <dbReference type="EMBL" id="GAA4684688.1"/>
    </source>
</evidence>
<dbReference type="Gene3D" id="3.20.20.140">
    <property type="entry name" value="Metal-dependent hydrolases"/>
    <property type="match status" value="1"/>
</dbReference>
<proteinExistence type="predicted"/>
<accession>A0ABP8W918</accession>